<name>A0A4Y3UIQ2_9MICO</name>
<dbReference type="InterPro" id="IPR052380">
    <property type="entry name" value="Viral_DNA_packaging_terminase"/>
</dbReference>
<sequence length="454" mass="50604">MSDVSLDLSPAQRESIGRAFTPNSHGEIAKVCIWDGAIRSGKTIASLFAFLMACADPPPGGAVVVVGRTRDSIARNVFDVLMDPSLFGEFASLVSYTPGASTAKIYGRTVHILGASDVRSEMVLRGLTVGLAYVDELTLISEPFWTQLLGRMSPPGSRIFATTNPDGPHHWAHRMVIKRVKELGYKRFHFMLADNEWLMKSNPSYVAQLDREYVGLWRRRFLNGEWVQAEGAVYEEWDEERHVVRAEDVPTLDAVLGVALDFGTQHPTRAYALGIGPDHQFERTPATDPRKIPRRLYVVAEFAPEPDMSPGRQSTRFREWLERVEAEFGAPEWVFVDPAARHFRAQLADDGLVTFPAHNAKDGGIQTLNALLAIDGIVVSDACPALIEHVPGYMWDPKAAARGEDEPIKENDDELDAWRYVVYSTRRFWRDIVRVSAASDHAAGVRDLDEYAAA</sequence>
<proteinExistence type="predicted"/>
<dbReference type="InterPro" id="IPR027417">
    <property type="entry name" value="P-loop_NTPase"/>
</dbReference>
<accession>A0A4Y3UIQ2</accession>
<organism evidence="1 2">
    <name type="scientific">Microbacterium lacticum</name>
    <dbReference type="NCBI Taxonomy" id="33885"/>
    <lineage>
        <taxon>Bacteria</taxon>
        <taxon>Bacillati</taxon>
        <taxon>Actinomycetota</taxon>
        <taxon>Actinomycetes</taxon>
        <taxon>Micrococcales</taxon>
        <taxon>Microbacteriaceae</taxon>
        <taxon>Microbacterium</taxon>
    </lineage>
</organism>
<dbReference type="Gene3D" id="3.40.50.300">
    <property type="entry name" value="P-loop containing nucleotide triphosphate hydrolases"/>
    <property type="match status" value="1"/>
</dbReference>
<protein>
    <submittedName>
        <fullName evidence="1">PBSX family phage terminase large subunit</fullName>
    </submittedName>
</protein>
<dbReference type="AlphaFoldDB" id="A0A4Y3UIQ2"/>
<reference evidence="1 2" key="1">
    <citation type="submission" date="2019-06" db="EMBL/GenBank/DDBJ databases">
        <title>Sequencing the genomes of 1000 actinobacteria strains.</title>
        <authorList>
            <person name="Klenk H.-P."/>
        </authorList>
    </citation>
    <scope>NUCLEOTIDE SEQUENCE [LARGE SCALE GENOMIC DNA]</scope>
    <source>
        <strain evidence="1 2">DSM 20427</strain>
    </source>
</reference>
<dbReference type="Proteomes" id="UP000319804">
    <property type="component" value="Unassembled WGS sequence"/>
</dbReference>
<evidence type="ECO:0000313" key="1">
    <source>
        <dbReference type="EMBL" id="TQN00755.1"/>
    </source>
</evidence>
<dbReference type="PANTHER" id="PTHR39184:SF1">
    <property type="entry name" value="PBSX PHAGE TERMINASE LARGE SUBUNIT"/>
    <property type="match status" value="1"/>
</dbReference>
<gene>
    <name evidence="1" type="ORF">FHX68_0874</name>
</gene>
<dbReference type="PANTHER" id="PTHR39184">
    <property type="match status" value="1"/>
</dbReference>
<keyword evidence="2" id="KW-1185">Reference proteome</keyword>
<dbReference type="OrthoDB" id="4498710at2"/>
<comment type="caution">
    <text evidence="1">The sequence shown here is derived from an EMBL/GenBank/DDBJ whole genome shotgun (WGS) entry which is preliminary data.</text>
</comment>
<dbReference type="RefSeq" id="WP_141379276.1">
    <property type="nucleotide sequence ID" value="NZ_BJNA01000004.1"/>
</dbReference>
<dbReference type="Gene3D" id="3.30.420.280">
    <property type="match status" value="1"/>
</dbReference>
<dbReference type="Pfam" id="PF03237">
    <property type="entry name" value="Terminase_6N"/>
    <property type="match status" value="1"/>
</dbReference>
<evidence type="ECO:0000313" key="2">
    <source>
        <dbReference type="Proteomes" id="UP000319804"/>
    </source>
</evidence>
<dbReference type="EMBL" id="VFPS01000001">
    <property type="protein sequence ID" value="TQN00755.1"/>
    <property type="molecule type" value="Genomic_DNA"/>
</dbReference>